<feature type="domain" description="IstB-like ATP-binding" evidence="1">
    <location>
        <begin position="77"/>
        <end position="144"/>
    </location>
</feature>
<dbReference type="GO" id="GO:0005524">
    <property type="term" value="F:ATP binding"/>
    <property type="evidence" value="ECO:0007669"/>
    <property type="project" value="InterPro"/>
</dbReference>
<comment type="caution">
    <text evidence="2">The sequence shown here is derived from an EMBL/GenBank/DDBJ whole genome shotgun (WGS) entry which is preliminary data.</text>
</comment>
<evidence type="ECO:0000259" key="1">
    <source>
        <dbReference type="Pfam" id="PF01695"/>
    </source>
</evidence>
<sequence>MNVRNQVLKRLVVLHSSQNFNICLYINISRHFPIFFGEYLFLFLCLRNCRKIRRTNIEFKTIKSLKKITIYPNCAVSTQLFFQFIYDMYDKTAFILTSNKGPNEWRKFWGDTTLTTAILDRLLHRSEIITFDENQDSIRMKYRRALFEVKSVES</sequence>
<dbReference type="InterPro" id="IPR002611">
    <property type="entry name" value="IstB_ATP-bd"/>
</dbReference>
<organism evidence="2 3">
    <name type="scientific">Jeotgalicoccus halotolerans</name>
    <dbReference type="NCBI Taxonomy" id="157227"/>
    <lineage>
        <taxon>Bacteria</taxon>
        <taxon>Bacillati</taxon>
        <taxon>Bacillota</taxon>
        <taxon>Bacilli</taxon>
        <taxon>Bacillales</taxon>
        <taxon>Staphylococcaceae</taxon>
        <taxon>Jeotgalicoccus</taxon>
    </lineage>
</organism>
<dbReference type="Proteomes" id="UP000257076">
    <property type="component" value="Unassembled WGS sequence"/>
</dbReference>
<evidence type="ECO:0000313" key="3">
    <source>
        <dbReference type="Proteomes" id="UP000257076"/>
    </source>
</evidence>
<dbReference type="AlphaFoldDB" id="A0A3E0B0J4"/>
<name>A0A3E0B0J4_9STAP</name>
<reference evidence="2 3" key="1">
    <citation type="submission" date="2018-08" db="EMBL/GenBank/DDBJ databases">
        <title>Genomic Encyclopedia of Type Strains, Phase IV (KMG-IV): sequencing the most valuable type-strain genomes for metagenomic binning, comparative biology and taxonomic classification.</title>
        <authorList>
            <person name="Goeker M."/>
        </authorList>
    </citation>
    <scope>NUCLEOTIDE SEQUENCE [LARGE SCALE GENOMIC DNA]</scope>
    <source>
        <strain evidence="2 3">DSM 17274</strain>
    </source>
</reference>
<gene>
    <name evidence="2" type="ORF">DFR63_0509</name>
</gene>
<dbReference type="Pfam" id="PF01695">
    <property type="entry name" value="IstB_IS21"/>
    <property type="match status" value="1"/>
</dbReference>
<protein>
    <submittedName>
        <fullName evidence="2">IstB-like ATP binding protein</fullName>
    </submittedName>
</protein>
<evidence type="ECO:0000313" key="2">
    <source>
        <dbReference type="EMBL" id="REG25474.1"/>
    </source>
</evidence>
<dbReference type="Gene3D" id="3.40.50.300">
    <property type="entry name" value="P-loop containing nucleotide triphosphate hydrolases"/>
    <property type="match status" value="1"/>
</dbReference>
<accession>A0A3E0B0J4</accession>
<dbReference type="EMBL" id="QUMW01000009">
    <property type="protein sequence ID" value="REG25474.1"/>
    <property type="molecule type" value="Genomic_DNA"/>
</dbReference>
<keyword evidence="3" id="KW-1185">Reference proteome</keyword>
<dbReference type="InterPro" id="IPR027417">
    <property type="entry name" value="P-loop_NTPase"/>
</dbReference>
<proteinExistence type="predicted"/>
<dbReference type="RefSeq" id="WP_281271277.1">
    <property type="nucleotide sequence ID" value="NZ_CBCSHX010000001.1"/>
</dbReference>